<accession>A0A9W6T4A3</accession>
<dbReference type="GO" id="GO:0000122">
    <property type="term" value="P:negative regulation of transcription by RNA polymerase II"/>
    <property type="evidence" value="ECO:0007669"/>
    <property type="project" value="TreeGrafter"/>
</dbReference>
<dbReference type="SMART" id="SM00401">
    <property type="entry name" value="ZnF_GATA"/>
    <property type="match status" value="1"/>
</dbReference>
<dbReference type="GO" id="GO:0045944">
    <property type="term" value="P:positive regulation of transcription by RNA polymerase II"/>
    <property type="evidence" value="ECO:0007669"/>
    <property type="project" value="TreeGrafter"/>
</dbReference>
<evidence type="ECO:0000256" key="1">
    <source>
        <dbReference type="ARBA" id="ARBA00004123"/>
    </source>
</evidence>
<dbReference type="EMBL" id="BSXN01001982">
    <property type="protein sequence ID" value="GME75187.1"/>
    <property type="molecule type" value="Genomic_DNA"/>
</dbReference>
<evidence type="ECO:0000256" key="8">
    <source>
        <dbReference type="PROSITE-ProRule" id="PRU00094"/>
    </source>
</evidence>
<dbReference type="PROSITE" id="PS00344">
    <property type="entry name" value="GATA_ZN_FINGER_1"/>
    <property type="match status" value="1"/>
</dbReference>
<dbReference type="GO" id="GO:0000978">
    <property type="term" value="F:RNA polymerase II cis-regulatory region sequence-specific DNA binding"/>
    <property type="evidence" value="ECO:0007669"/>
    <property type="project" value="TreeGrafter"/>
</dbReference>
<dbReference type="PROSITE" id="PS50114">
    <property type="entry name" value="GATA_ZN_FINGER_2"/>
    <property type="match status" value="1"/>
</dbReference>
<dbReference type="PANTHER" id="PTHR10071">
    <property type="entry name" value="TRANSCRIPTION FACTOR GATA FAMILY MEMBER"/>
    <property type="match status" value="1"/>
</dbReference>
<evidence type="ECO:0000256" key="4">
    <source>
        <dbReference type="ARBA" id="ARBA00022833"/>
    </source>
</evidence>
<evidence type="ECO:0000256" key="5">
    <source>
        <dbReference type="ARBA" id="ARBA00023015"/>
    </source>
</evidence>
<keyword evidence="2" id="KW-0479">Metal-binding</keyword>
<keyword evidence="7" id="KW-0539">Nucleus</keyword>
<feature type="region of interest" description="Disordered" evidence="9">
    <location>
        <begin position="1"/>
        <end position="66"/>
    </location>
</feature>
<dbReference type="PANTHER" id="PTHR10071:SF335">
    <property type="entry name" value="IRON-SENSING TRANSCRIPTIONAL REPRESSOR-RELATED"/>
    <property type="match status" value="1"/>
</dbReference>
<dbReference type="Proteomes" id="UP001165120">
    <property type="component" value="Unassembled WGS sequence"/>
</dbReference>
<dbReference type="CDD" id="cd00202">
    <property type="entry name" value="ZnF_GATA"/>
    <property type="match status" value="1"/>
</dbReference>
<feature type="region of interest" description="Disordered" evidence="9">
    <location>
        <begin position="119"/>
        <end position="243"/>
    </location>
</feature>
<feature type="domain" description="GATA-type" evidence="10">
    <location>
        <begin position="81"/>
        <end position="128"/>
    </location>
</feature>
<feature type="compositionally biased region" description="Low complexity" evidence="9">
    <location>
        <begin position="57"/>
        <end position="66"/>
    </location>
</feature>
<feature type="compositionally biased region" description="Polar residues" evidence="9">
    <location>
        <begin position="290"/>
        <end position="303"/>
    </location>
</feature>
<name>A0A9W6T4A3_CANBO</name>
<evidence type="ECO:0000256" key="3">
    <source>
        <dbReference type="ARBA" id="ARBA00022771"/>
    </source>
</evidence>
<evidence type="ECO:0000259" key="10">
    <source>
        <dbReference type="PROSITE" id="PS50114"/>
    </source>
</evidence>
<evidence type="ECO:0000256" key="7">
    <source>
        <dbReference type="ARBA" id="ARBA00023242"/>
    </source>
</evidence>
<comment type="caution">
    <text evidence="11">The sequence shown here is derived from an EMBL/GenBank/DDBJ whole genome shotgun (WGS) entry which is preliminary data.</text>
</comment>
<keyword evidence="3 8" id="KW-0863">Zinc-finger</keyword>
<feature type="compositionally biased region" description="Low complexity" evidence="9">
    <location>
        <begin position="19"/>
        <end position="39"/>
    </location>
</feature>
<dbReference type="FunFam" id="3.30.50.10:FF:000007">
    <property type="entry name" value="Nitrogen regulatory AreA, N-terminal"/>
    <property type="match status" value="1"/>
</dbReference>
<feature type="compositionally biased region" description="Polar residues" evidence="9">
    <location>
        <begin position="167"/>
        <end position="177"/>
    </location>
</feature>
<keyword evidence="12" id="KW-1185">Reference proteome</keyword>
<dbReference type="Pfam" id="PF00320">
    <property type="entry name" value="GATA"/>
    <property type="match status" value="1"/>
</dbReference>
<gene>
    <name evidence="11" type="ORF">Cboi02_000468800</name>
</gene>
<evidence type="ECO:0000256" key="6">
    <source>
        <dbReference type="ARBA" id="ARBA00023163"/>
    </source>
</evidence>
<keyword evidence="4" id="KW-0862">Zinc</keyword>
<feature type="region of interest" description="Disordered" evidence="9">
    <location>
        <begin position="290"/>
        <end position="346"/>
    </location>
</feature>
<sequence length="424" mass="46251">MINKNNKSDENQHSDNEENTNSNINSSINNNNDNSINNNENKKTDENQPVPSDINNATATSTTTTAAAAKNEVEEDLVVACSNCSTTVTPLWRRDAEGNTICNACGLYYKLHGAHRPVKMKKPTIKRRKRYLSQQQQPSSVTAATASSKGSSDTPNTKTNKSKLLENKSNTTNFSDKSTVSSPGSSATSPNLNHILSHASPSPRIKSDSSLLHSYSPSPPFTTHNQRISSPNPPSLSLPSHSSLPPLHQLSAISQSINIKLPLPIQPSTSVTSSSSSSLLNPIVQRLPSPSTILPHLNFNQRSPRPITTPPPPANSYYPPVQLQQQQSRIQSSLTPPPFGAPSRYVPPAIDFTSTFSKRSFSSITQTDENIYESNERESESQLKQSNQVSDHEHQQQQQVHNTSASITTHMSVNSLLNSTQNSN</sequence>
<organism evidence="11 12">
    <name type="scientific">Candida boidinii</name>
    <name type="common">Yeast</name>
    <dbReference type="NCBI Taxonomy" id="5477"/>
    <lineage>
        <taxon>Eukaryota</taxon>
        <taxon>Fungi</taxon>
        <taxon>Dikarya</taxon>
        <taxon>Ascomycota</taxon>
        <taxon>Saccharomycotina</taxon>
        <taxon>Pichiomycetes</taxon>
        <taxon>Pichiales</taxon>
        <taxon>Pichiaceae</taxon>
        <taxon>Ogataea</taxon>
        <taxon>Ogataea/Candida clade</taxon>
    </lineage>
</organism>
<reference evidence="11" key="1">
    <citation type="submission" date="2023-04" db="EMBL/GenBank/DDBJ databases">
        <title>Candida boidinii NBRC 10035.</title>
        <authorList>
            <person name="Ichikawa N."/>
            <person name="Sato H."/>
            <person name="Tonouchi N."/>
        </authorList>
    </citation>
    <scope>NUCLEOTIDE SEQUENCE</scope>
    <source>
        <strain evidence="11">NBRC 10035</strain>
    </source>
</reference>
<dbReference type="InterPro" id="IPR013088">
    <property type="entry name" value="Znf_NHR/GATA"/>
</dbReference>
<protein>
    <submittedName>
        <fullName evidence="11">Unnamed protein product</fullName>
    </submittedName>
</protein>
<feature type="compositionally biased region" description="Polar residues" evidence="9">
    <location>
        <begin position="47"/>
        <end position="56"/>
    </location>
</feature>
<evidence type="ECO:0000313" key="11">
    <source>
        <dbReference type="EMBL" id="GME75187.1"/>
    </source>
</evidence>
<feature type="compositionally biased region" description="Low complexity" evidence="9">
    <location>
        <begin position="178"/>
        <end position="190"/>
    </location>
</feature>
<dbReference type="InterPro" id="IPR000679">
    <property type="entry name" value="Znf_GATA"/>
</dbReference>
<feature type="compositionally biased region" description="Polar residues" evidence="9">
    <location>
        <begin position="132"/>
        <end position="159"/>
    </location>
</feature>
<dbReference type="PRINTS" id="PR00619">
    <property type="entry name" value="GATAZNFINGER"/>
</dbReference>
<dbReference type="SUPFAM" id="SSF57716">
    <property type="entry name" value="Glucocorticoid receptor-like (DNA-binding domain)"/>
    <property type="match status" value="1"/>
</dbReference>
<evidence type="ECO:0000256" key="9">
    <source>
        <dbReference type="SAM" id="MobiDB-lite"/>
    </source>
</evidence>
<evidence type="ECO:0000256" key="2">
    <source>
        <dbReference type="ARBA" id="ARBA00022723"/>
    </source>
</evidence>
<comment type="subcellular location">
    <subcellularLocation>
        <location evidence="1">Nucleus</location>
    </subcellularLocation>
</comment>
<dbReference type="GO" id="GO:0005634">
    <property type="term" value="C:nucleus"/>
    <property type="evidence" value="ECO:0007669"/>
    <property type="project" value="UniProtKB-SubCell"/>
</dbReference>
<proteinExistence type="predicted"/>
<feature type="compositionally biased region" description="Basic residues" evidence="9">
    <location>
        <begin position="119"/>
        <end position="131"/>
    </location>
</feature>
<dbReference type="InterPro" id="IPR039355">
    <property type="entry name" value="Transcription_factor_GATA"/>
</dbReference>
<feature type="region of interest" description="Disordered" evidence="9">
    <location>
        <begin position="367"/>
        <end position="404"/>
    </location>
</feature>
<dbReference type="GO" id="GO:0008270">
    <property type="term" value="F:zinc ion binding"/>
    <property type="evidence" value="ECO:0007669"/>
    <property type="project" value="UniProtKB-KW"/>
</dbReference>
<feature type="compositionally biased region" description="Basic and acidic residues" evidence="9">
    <location>
        <begin position="1"/>
        <end position="16"/>
    </location>
</feature>
<dbReference type="AlphaFoldDB" id="A0A9W6T4A3"/>
<dbReference type="Gene3D" id="3.30.50.10">
    <property type="entry name" value="Erythroid Transcription Factor GATA-1, subunit A"/>
    <property type="match status" value="1"/>
</dbReference>
<keyword evidence="5" id="KW-0805">Transcription regulation</keyword>
<dbReference type="GO" id="GO:0000981">
    <property type="term" value="F:DNA-binding transcription factor activity, RNA polymerase II-specific"/>
    <property type="evidence" value="ECO:0007669"/>
    <property type="project" value="TreeGrafter"/>
</dbReference>
<keyword evidence="6" id="KW-0804">Transcription</keyword>
<feature type="compositionally biased region" description="Low complexity" evidence="9">
    <location>
        <begin position="315"/>
        <end position="334"/>
    </location>
</feature>
<evidence type="ECO:0000313" key="12">
    <source>
        <dbReference type="Proteomes" id="UP001165120"/>
    </source>
</evidence>